<dbReference type="PROSITE" id="PS00622">
    <property type="entry name" value="HTH_LUXR_1"/>
    <property type="match status" value="1"/>
</dbReference>
<dbReference type="Pfam" id="PF00196">
    <property type="entry name" value="GerE"/>
    <property type="match status" value="1"/>
</dbReference>
<accession>A0A086ZK90</accession>
<proteinExistence type="predicted"/>
<dbReference type="Pfam" id="PF00072">
    <property type="entry name" value="Response_reg"/>
    <property type="match status" value="1"/>
</dbReference>
<evidence type="ECO:0000259" key="6">
    <source>
        <dbReference type="PROSITE" id="PS50110"/>
    </source>
</evidence>
<dbReference type="PROSITE" id="PS50110">
    <property type="entry name" value="RESPONSE_REGULATORY"/>
    <property type="match status" value="1"/>
</dbReference>
<organism evidence="7 8">
    <name type="scientific">Bifidobacterium bohemicum DSM 22767</name>
    <dbReference type="NCBI Taxonomy" id="1437606"/>
    <lineage>
        <taxon>Bacteria</taxon>
        <taxon>Bacillati</taxon>
        <taxon>Actinomycetota</taxon>
        <taxon>Actinomycetes</taxon>
        <taxon>Bifidobacteriales</taxon>
        <taxon>Bifidobacteriaceae</taxon>
        <taxon>Bifidobacterium</taxon>
    </lineage>
</organism>
<dbReference type="Gene3D" id="3.40.50.2300">
    <property type="match status" value="1"/>
</dbReference>
<dbReference type="PROSITE" id="PS50043">
    <property type="entry name" value="HTH_LUXR_2"/>
    <property type="match status" value="1"/>
</dbReference>
<keyword evidence="2" id="KW-0238">DNA-binding</keyword>
<dbReference type="GO" id="GO:0003677">
    <property type="term" value="F:DNA binding"/>
    <property type="evidence" value="ECO:0007669"/>
    <property type="project" value="UniProtKB-KW"/>
</dbReference>
<dbReference type="PANTHER" id="PTHR44688">
    <property type="entry name" value="DNA-BINDING TRANSCRIPTIONAL ACTIVATOR DEVR_DOSR"/>
    <property type="match status" value="1"/>
</dbReference>
<dbReference type="Proteomes" id="UP000029096">
    <property type="component" value="Unassembled WGS sequence"/>
</dbReference>
<reference evidence="7 8" key="1">
    <citation type="submission" date="2014-03" db="EMBL/GenBank/DDBJ databases">
        <title>Genomics of Bifidobacteria.</title>
        <authorList>
            <person name="Ventura M."/>
            <person name="Milani C."/>
            <person name="Lugli G.A."/>
        </authorList>
    </citation>
    <scope>NUCLEOTIDE SEQUENCE [LARGE SCALE GENOMIC DNA]</scope>
    <source>
        <strain evidence="7 8">DSM 22767</strain>
    </source>
</reference>
<dbReference type="SMART" id="SM00421">
    <property type="entry name" value="HTH_LUXR"/>
    <property type="match status" value="1"/>
</dbReference>
<dbReference type="PANTHER" id="PTHR44688:SF16">
    <property type="entry name" value="DNA-BINDING TRANSCRIPTIONAL ACTIVATOR DEVR_DOSR"/>
    <property type="match status" value="1"/>
</dbReference>
<dbReference type="Gene3D" id="1.10.10.10">
    <property type="entry name" value="Winged helix-like DNA-binding domain superfamily/Winged helix DNA-binding domain"/>
    <property type="match status" value="1"/>
</dbReference>
<name>A0A086ZK90_9BIFI</name>
<evidence type="ECO:0000256" key="2">
    <source>
        <dbReference type="ARBA" id="ARBA00023125"/>
    </source>
</evidence>
<dbReference type="GO" id="GO:0006355">
    <property type="term" value="P:regulation of DNA-templated transcription"/>
    <property type="evidence" value="ECO:0007669"/>
    <property type="project" value="InterPro"/>
</dbReference>
<evidence type="ECO:0000313" key="7">
    <source>
        <dbReference type="EMBL" id="KFI46940.1"/>
    </source>
</evidence>
<evidence type="ECO:0000256" key="4">
    <source>
        <dbReference type="PROSITE-ProRule" id="PRU00169"/>
    </source>
</evidence>
<keyword evidence="8" id="KW-1185">Reference proteome</keyword>
<dbReference type="InterPro" id="IPR000792">
    <property type="entry name" value="Tscrpt_reg_LuxR_C"/>
</dbReference>
<dbReference type="InterPro" id="IPR001789">
    <property type="entry name" value="Sig_transdc_resp-reg_receiver"/>
</dbReference>
<dbReference type="InterPro" id="IPR011006">
    <property type="entry name" value="CheY-like_superfamily"/>
</dbReference>
<evidence type="ECO:0000256" key="1">
    <source>
        <dbReference type="ARBA" id="ARBA00023015"/>
    </source>
</evidence>
<dbReference type="RefSeq" id="WP_052118115.1">
    <property type="nucleotide sequence ID" value="NZ_JDUS01000001.1"/>
</dbReference>
<dbReference type="InterPro" id="IPR016032">
    <property type="entry name" value="Sig_transdc_resp-reg_C-effctor"/>
</dbReference>
<feature type="domain" description="Response regulatory" evidence="6">
    <location>
        <begin position="37"/>
        <end position="157"/>
    </location>
</feature>
<gene>
    <name evidence="7" type="ORF">BBOH_0414</name>
</gene>
<comment type="caution">
    <text evidence="7">The sequence shown here is derived from an EMBL/GenBank/DDBJ whole genome shotgun (WGS) entry which is preliminary data.</text>
</comment>
<protein>
    <submittedName>
        <fullName evidence="7">Two-component system response regulator</fullName>
    </submittedName>
</protein>
<keyword evidence="4" id="KW-0597">Phosphoprotein</keyword>
<feature type="modified residue" description="4-aspartylphosphate" evidence="4">
    <location>
        <position position="91"/>
    </location>
</feature>
<sequence length="250" mass="26539">MGYGDVDNGGTGVECGGDDPVTQDVGMAKSDAIAPLRLAVADNDDFTLAALCDLIPKAVPGCVIVWRTTSAATAIERMLDPESIPDMLLLDMSLGVCYKGPQVCRTLRSRRCEAPILGITSYTLHYYAADLADAGGQGIVAKSDLKMIVQGIDAVRHGGTFSPVEGVSFATVPQVLRRLGKIPSSSQVPLSAQENHVMESLSQGMKYSQIAEECNVTESSIRTEAHRAVKKLGAATLSQAVVMWVLGENR</sequence>
<dbReference type="SUPFAM" id="SSF46894">
    <property type="entry name" value="C-terminal effector domain of the bipartite response regulators"/>
    <property type="match status" value="1"/>
</dbReference>
<feature type="domain" description="HTH luxR-type" evidence="5">
    <location>
        <begin position="183"/>
        <end position="248"/>
    </location>
</feature>
<dbReference type="SUPFAM" id="SSF52172">
    <property type="entry name" value="CheY-like"/>
    <property type="match status" value="1"/>
</dbReference>
<dbReference type="AlphaFoldDB" id="A0A086ZK90"/>
<keyword evidence="1" id="KW-0805">Transcription regulation</keyword>
<dbReference type="CDD" id="cd06170">
    <property type="entry name" value="LuxR_C_like"/>
    <property type="match status" value="1"/>
</dbReference>
<dbReference type="eggNOG" id="COG2197">
    <property type="taxonomic scope" value="Bacteria"/>
</dbReference>
<keyword evidence="3" id="KW-0804">Transcription</keyword>
<evidence type="ECO:0000259" key="5">
    <source>
        <dbReference type="PROSITE" id="PS50043"/>
    </source>
</evidence>
<dbReference type="GO" id="GO:0000160">
    <property type="term" value="P:phosphorelay signal transduction system"/>
    <property type="evidence" value="ECO:0007669"/>
    <property type="project" value="InterPro"/>
</dbReference>
<evidence type="ECO:0000256" key="3">
    <source>
        <dbReference type="ARBA" id="ARBA00023163"/>
    </source>
</evidence>
<dbReference type="InterPro" id="IPR036388">
    <property type="entry name" value="WH-like_DNA-bd_sf"/>
</dbReference>
<evidence type="ECO:0000313" key="8">
    <source>
        <dbReference type="Proteomes" id="UP000029096"/>
    </source>
</evidence>
<dbReference type="OrthoDB" id="3231157at2"/>
<dbReference type="STRING" id="1437606.BBOH_0414"/>
<dbReference type="EMBL" id="JGYP01000001">
    <property type="protein sequence ID" value="KFI46940.1"/>
    <property type="molecule type" value="Genomic_DNA"/>
</dbReference>